<evidence type="ECO:0000256" key="1">
    <source>
        <dbReference type="SAM" id="SignalP"/>
    </source>
</evidence>
<dbReference type="Proteomes" id="UP000886653">
    <property type="component" value="Unassembled WGS sequence"/>
</dbReference>
<sequence>MKYVLISTVFSALLSLLMVDCGVVFPNFEAFTFGEVLDAESSQEAYKIASATHEEFMTAESDQHTSDFPKNLELKFEDSTNFYKELEQADYLKAMQTIGNWDSNLDEQQTIKGCGISSNSKGEVIMEFKVLIKCFLKDSETPANVAYKIFSENLVLKSNKAGNFIVSSLGAILKVEKNQYNFKVPLPTIITIVWWPYVAESLFRLIFSGIVLQNSSYPLLLPV</sequence>
<feature type="chain" id="PRO_5040268113" evidence="1">
    <location>
        <begin position="22"/>
        <end position="223"/>
    </location>
</feature>
<protein>
    <submittedName>
        <fullName evidence="2">Uncharacterized protein</fullName>
    </submittedName>
</protein>
<evidence type="ECO:0000313" key="3">
    <source>
        <dbReference type="Proteomes" id="UP000886653"/>
    </source>
</evidence>
<accession>A0A9P6NWK4</accession>
<keyword evidence="3" id="KW-1185">Reference proteome</keyword>
<proteinExistence type="predicted"/>
<dbReference type="AlphaFoldDB" id="A0A9P6NWK4"/>
<feature type="signal peptide" evidence="1">
    <location>
        <begin position="1"/>
        <end position="21"/>
    </location>
</feature>
<dbReference type="EMBL" id="MU167212">
    <property type="protein sequence ID" value="KAG0151504.1"/>
    <property type="molecule type" value="Genomic_DNA"/>
</dbReference>
<reference evidence="2" key="1">
    <citation type="submission" date="2013-11" db="EMBL/GenBank/DDBJ databases">
        <title>Genome sequence of the fusiform rust pathogen reveals effectors for host alternation and coevolution with pine.</title>
        <authorList>
            <consortium name="DOE Joint Genome Institute"/>
            <person name="Smith K."/>
            <person name="Pendleton A."/>
            <person name="Kubisiak T."/>
            <person name="Anderson C."/>
            <person name="Salamov A."/>
            <person name="Aerts A."/>
            <person name="Riley R."/>
            <person name="Clum A."/>
            <person name="Lindquist E."/>
            <person name="Ence D."/>
            <person name="Campbell M."/>
            <person name="Kronenberg Z."/>
            <person name="Feau N."/>
            <person name="Dhillon B."/>
            <person name="Hamelin R."/>
            <person name="Burleigh J."/>
            <person name="Smith J."/>
            <person name="Yandell M."/>
            <person name="Nelson C."/>
            <person name="Grigoriev I."/>
            <person name="Davis J."/>
        </authorList>
    </citation>
    <scope>NUCLEOTIDE SEQUENCE</scope>
    <source>
        <strain evidence="2">G11</strain>
    </source>
</reference>
<keyword evidence="1" id="KW-0732">Signal</keyword>
<organism evidence="2 3">
    <name type="scientific">Cronartium quercuum f. sp. fusiforme G11</name>
    <dbReference type="NCBI Taxonomy" id="708437"/>
    <lineage>
        <taxon>Eukaryota</taxon>
        <taxon>Fungi</taxon>
        <taxon>Dikarya</taxon>
        <taxon>Basidiomycota</taxon>
        <taxon>Pucciniomycotina</taxon>
        <taxon>Pucciniomycetes</taxon>
        <taxon>Pucciniales</taxon>
        <taxon>Coleosporiaceae</taxon>
        <taxon>Cronartium</taxon>
    </lineage>
</organism>
<name>A0A9P6NWK4_9BASI</name>
<gene>
    <name evidence="2" type="ORF">CROQUDRAFT_129928</name>
</gene>
<comment type="caution">
    <text evidence="2">The sequence shown here is derived from an EMBL/GenBank/DDBJ whole genome shotgun (WGS) entry which is preliminary data.</text>
</comment>
<evidence type="ECO:0000313" key="2">
    <source>
        <dbReference type="EMBL" id="KAG0151504.1"/>
    </source>
</evidence>